<dbReference type="EMBL" id="CP036433">
    <property type="protein sequence ID" value="QDU93140.1"/>
    <property type="molecule type" value="Genomic_DNA"/>
</dbReference>
<evidence type="ECO:0000313" key="6">
    <source>
        <dbReference type="Proteomes" id="UP000317648"/>
    </source>
</evidence>
<dbReference type="Pfam" id="PF13365">
    <property type="entry name" value="Trypsin_2"/>
    <property type="match status" value="1"/>
</dbReference>
<keyword evidence="3" id="KW-0732">Signal</keyword>
<feature type="chain" id="PRO_5022012834" evidence="3">
    <location>
        <begin position="30"/>
        <end position="342"/>
    </location>
</feature>
<dbReference type="Proteomes" id="UP000317648">
    <property type="component" value="Chromosome"/>
</dbReference>
<dbReference type="RefSeq" id="WP_231756526.1">
    <property type="nucleotide sequence ID" value="NZ_CP036433.1"/>
</dbReference>
<evidence type="ECO:0000313" key="5">
    <source>
        <dbReference type="EMBL" id="QDU93140.1"/>
    </source>
</evidence>
<dbReference type="Gene3D" id="2.40.10.120">
    <property type="match status" value="1"/>
</dbReference>
<dbReference type="GO" id="GO:0004252">
    <property type="term" value="F:serine-type endopeptidase activity"/>
    <property type="evidence" value="ECO:0007669"/>
    <property type="project" value="InterPro"/>
</dbReference>
<dbReference type="SUPFAM" id="SSF50156">
    <property type="entry name" value="PDZ domain-like"/>
    <property type="match status" value="1"/>
</dbReference>
<keyword evidence="1 5" id="KW-0645">Protease</keyword>
<protein>
    <submittedName>
        <fullName evidence="5">Serine protease HhoB</fullName>
    </submittedName>
</protein>
<dbReference type="PANTHER" id="PTHR43343">
    <property type="entry name" value="PEPTIDASE S12"/>
    <property type="match status" value="1"/>
</dbReference>
<dbReference type="InterPro" id="IPR001940">
    <property type="entry name" value="Peptidase_S1C"/>
</dbReference>
<dbReference type="InterPro" id="IPR009003">
    <property type="entry name" value="Peptidase_S1_PA"/>
</dbReference>
<evidence type="ECO:0000256" key="3">
    <source>
        <dbReference type="SAM" id="SignalP"/>
    </source>
</evidence>
<dbReference type="SUPFAM" id="SSF50494">
    <property type="entry name" value="Trypsin-like serine proteases"/>
    <property type="match status" value="1"/>
</dbReference>
<dbReference type="SMART" id="SM00228">
    <property type="entry name" value="PDZ"/>
    <property type="match status" value="1"/>
</dbReference>
<dbReference type="AlphaFoldDB" id="A0A518DMS4"/>
<dbReference type="Pfam" id="PF00595">
    <property type="entry name" value="PDZ"/>
    <property type="match status" value="1"/>
</dbReference>
<dbReference type="KEGG" id="lcre:Pla8534_09190"/>
<evidence type="ECO:0000256" key="2">
    <source>
        <dbReference type="ARBA" id="ARBA00022801"/>
    </source>
</evidence>
<keyword evidence="2" id="KW-0378">Hydrolase</keyword>
<name>A0A518DMS4_9BACT</name>
<gene>
    <name evidence="5" type="primary">hhoB_1</name>
    <name evidence="5" type="ORF">Pla8534_09190</name>
</gene>
<dbReference type="InterPro" id="IPR036034">
    <property type="entry name" value="PDZ_sf"/>
</dbReference>
<proteinExistence type="predicted"/>
<sequence precursor="true">MTNHHRRWVAFTLALVGLAFAGSSKNVHAQSFAKTITGVQPKIVKIYGAGGVRGLEPYQSGMVISPEGHVLTSWSYVLDTDYITVTLNDGRKFQGELVGYDPRLEIAVLKIDAVNLSYFNLDKSVELKSGARVLAFSNIYGVAAGDEAASVLHGVVSAKSKLFARRGVFETPYRGEAYVLDAMTNNPGGAGGALTDTRGRLAGILGKELRNAQNNTWLNYAIPVAALADSVDNLKRGLSVPSVDPEDLKLQPDPLTLSMLGITLVPDVLAKTPPFIDQIRRGSAAEKSGLKTDDLILFCDDDIMSSCEVFRVQLLQIDRDDSIRLTVQRGQELIEVELSAND</sequence>
<feature type="signal peptide" evidence="3">
    <location>
        <begin position="1"/>
        <end position="29"/>
    </location>
</feature>
<dbReference type="InterPro" id="IPR051201">
    <property type="entry name" value="Chloro_Bact_Ser_Proteases"/>
</dbReference>
<dbReference type="Gene3D" id="2.30.42.10">
    <property type="match status" value="1"/>
</dbReference>
<reference evidence="5 6" key="1">
    <citation type="submission" date="2019-02" db="EMBL/GenBank/DDBJ databases">
        <title>Deep-cultivation of Planctomycetes and their phenomic and genomic characterization uncovers novel biology.</title>
        <authorList>
            <person name="Wiegand S."/>
            <person name="Jogler M."/>
            <person name="Boedeker C."/>
            <person name="Pinto D."/>
            <person name="Vollmers J."/>
            <person name="Rivas-Marin E."/>
            <person name="Kohn T."/>
            <person name="Peeters S.H."/>
            <person name="Heuer A."/>
            <person name="Rast P."/>
            <person name="Oberbeckmann S."/>
            <person name="Bunk B."/>
            <person name="Jeske O."/>
            <person name="Meyerdierks A."/>
            <person name="Storesund J.E."/>
            <person name="Kallscheuer N."/>
            <person name="Luecker S."/>
            <person name="Lage O.M."/>
            <person name="Pohl T."/>
            <person name="Merkel B.J."/>
            <person name="Hornburger P."/>
            <person name="Mueller R.-W."/>
            <person name="Bruemmer F."/>
            <person name="Labrenz M."/>
            <person name="Spormann A.M."/>
            <person name="Op den Camp H."/>
            <person name="Overmann J."/>
            <person name="Amann R."/>
            <person name="Jetten M.S.M."/>
            <person name="Mascher T."/>
            <person name="Medema M.H."/>
            <person name="Devos D.P."/>
            <person name="Kaster A.-K."/>
            <person name="Ovreas L."/>
            <person name="Rohde M."/>
            <person name="Galperin M.Y."/>
            <person name="Jogler C."/>
        </authorList>
    </citation>
    <scope>NUCLEOTIDE SEQUENCE [LARGE SCALE GENOMIC DNA]</scope>
    <source>
        <strain evidence="5 6">Pla85_3_4</strain>
    </source>
</reference>
<dbReference type="PRINTS" id="PR00834">
    <property type="entry name" value="PROTEASES2C"/>
</dbReference>
<keyword evidence="6" id="KW-1185">Reference proteome</keyword>
<accession>A0A518DMS4</accession>
<organism evidence="5 6">
    <name type="scientific">Lignipirellula cremea</name>
    <dbReference type="NCBI Taxonomy" id="2528010"/>
    <lineage>
        <taxon>Bacteria</taxon>
        <taxon>Pseudomonadati</taxon>
        <taxon>Planctomycetota</taxon>
        <taxon>Planctomycetia</taxon>
        <taxon>Pirellulales</taxon>
        <taxon>Pirellulaceae</taxon>
        <taxon>Lignipirellula</taxon>
    </lineage>
</organism>
<feature type="domain" description="PDZ" evidence="4">
    <location>
        <begin position="258"/>
        <end position="331"/>
    </location>
</feature>
<dbReference type="GO" id="GO:0006508">
    <property type="term" value="P:proteolysis"/>
    <property type="evidence" value="ECO:0007669"/>
    <property type="project" value="UniProtKB-KW"/>
</dbReference>
<dbReference type="InterPro" id="IPR001478">
    <property type="entry name" value="PDZ"/>
</dbReference>
<evidence type="ECO:0000259" key="4">
    <source>
        <dbReference type="SMART" id="SM00228"/>
    </source>
</evidence>
<evidence type="ECO:0000256" key="1">
    <source>
        <dbReference type="ARBA" id="ARBA00022670"/>
    </source>
</evidence>
<dbReference type="PANTHER" id="PTHR43343:SF3">
    <property type="entry name" value="PROTEASE DO-LIKE 8, CHLOROPLASTIC"/>
    <property type="match status" value="1"/>
</dbReference>